<keyword evidence="4" id="KW-0464">Manganese</keyword>
<proteinExistence type="inferred from homology"/>
<feature type="binding site" evidence="4">
    <location>
        <position position="135"/>
    </location>
    <ligand>
        <name>Mn(2+)</name>
        <dbReference type="ChEBI" id="CHEBI:29035"/>
        <label>1</label>
    </ligand>
</feature>
<dbReference type="PROSITE" id="PS51409">
    <property type="entry name" value="ARGINASE_2"/>
    <property type="match status" value="1"/>
</dbReference>
<dbReference type="GO" id="GO:0033389">
    <property type="term" value="P:putrescine biosynthetic process from arginine, via agmatine"/>
    <property type="evidence" value="ECO:0007669"/>
    <property type="project" value="TreeGrafter"/>
</dbReference>
<dbReference type="PIRSF" id="PIRSF036979">
    <property type="entry name" value="Arginase"/>
    <property type="match status" value="1"/>
</dbReference>
<dbReference type="CDD" id="cd11593">
    <property type="entry name" value="Agmatinase-like_2"/>
    <property type="match status" value="1"/>
</dbReference>
<dbReference type="SUPFAM" id="SSF52768">
    <property type="entry name" value="Arginase/deacetylase"/>
    <property type="match status" value="1"/>
</dbReference>
<name>A0A1Y6EHI2_9SPHN</name>
<feature type="binding site" evidence="4">
    <location>
        <position position="213"/>
    </location>
    <ligand>
        <name>Mn(2+)</name>
        <dbReference type="ChEBI" id="CHEBI:29035"/>
        <label>1</label>
    </ligand>
</feature>
<dbReference type="EMBL" id="FXWL01000001">
    <property type="protein sequence ID" value="SMQ60360.1"/>
    <property type="molecule type" value="Genomic_DNA"/>
</dbReference>
<comment type="similarity">
    <text evidence="1">Belongs to the arginase family. Agmatinase subfamily.</text>
</comment>
<gene>
    <name evidence="6" type="ORF">SAMN06295984_0407</name>
</gene>
<evidence type="ECO:0000313" key="7">
    <source>
        <dbReference type="Proteomes" id="UP000194469"/>
    </source>
</evidence>
<keyword evidence="2 4" id="KW-0479">Metal-binding</keyword>
<organism evidence="6 7">
    <name type="scientific">Sphingopyxis terrae subsp. ummariensis</name>
    <dbReference type="NCBI Taxonomy" id="429001"/>
    <lineage>
        <taxon>Bacteria</taxon>
        <taxon>Pseudomonadati</taxon>
        <taxon>Pseudomonadota</taxon>
        <taxon>Alphaproteobacteria</taxon>
        <taxon>Sphingomonadales</taxon>
        <taxon>Sphingomonadaceae</taxon>
        <taxon>Sphingopyxis</taxon>
    </lineage>
</organism>
<evidence type="ECO:0000256" key="4">
    <source>
        <dbReference type="PIRSR" id="PIRSR036979-1"/>
    </source>
</evidence>
<feature type="binding site" evidence="4">
    <location>
        <position position="137"/>
    </location>
    <ligand>
        <name>Mn(2+)</name>
        <dbReference type="ChEBI" id="CHEBI:29035"/>
        <label>1</label>
    </ligand>
</feature>
<evidence type="ECO:0000256" key="3">
    <source>
        <dbReference type="ARBA" id="ARBA00022801"/>
    </source>
</evidence>
<dbReference type="PANTHER" id="PTHR11358">
    <property type="entry name" value="ARGINASE/AGMATINASE"/>
    <property type="match status" value="1"/>
</dbReference>
<feature type="binding site" evidence="4">
    <location>
        <position position="133"/>
    </location>
    <ligand>
        <name>Mn(2+)</name>
        <dbReference type="ChEBI" id="CHEBI:29035"/>
        <label>1</label>
    </ligand>
</feature>
<dbReference type="Gene3D" id="3.40.800.10">
    <property type="entry name" value="Ureohydrolase domain"/>
    <property type="match status" value="1"/>
</dbReference>
<evidence type="ECO:0000256" key="2">
    <source>
        <dbReference type="ARBA" id="ARBA00022723"/>
    </source>
</evidence>
<dbReference type="InterPro" id="IPR020855">
    <property type="entry name" value="Ureohydrolase_Mn_BS"/>
</dbReference>
<feature type="binding site" evidence="4">
    <location>
        <position position="110"/>
    </location>
    <ligand>
        <name>Mn(2+)</name>
        <dbReference type="ChEBI" id="CHEBI:29035"/>
        <label>1</label>
    </ligand>
</feature>
<sequence length="288" mass="30330">MCRIPACVFRGKDYTGSMPAIRLFGLPTDVNSSFERGAAGGPAAIRAALRSDRGNMASELGPEIGTDIAFTDDGDLPLTEHVAHDDAAIRRHVAMLHEDGEIPIALGGDHAVTFPLVEAAAACFGPLNILHIDAHPDLYDDFGGNPRSHASPFARICEAGHAARLVQVGIRTLNRHCATQADRFGVEIVPMAGFVPEAVPVLSGPLYISIDLDGLDPSAAPGVAHPEPGGLTVRELLAVLHRQCAPIVGADIVEHHPGRDIGGVTAIVGAKLVRELAALIDRNGYWRG</sequence>
<keyword evidence="3 5" id="KW-0378">Hydrolase</keyword>
<evidence type="ECO:0000256" key="5">
    <source>
        <dbReference type="RuleBase" id="RU003684"/>
    </source>
</evidence>
<dbReference type="GO" id="GO:0046872">
    <property type="term" value="F:metal ion binding"/>
    <property type="evidence" value="ECO:0007669"/>
    <property type="project" value="UniProtKB-KW"/>
</dbReference>
<dbReference type="Proteomes" id="UP000194469">
    <property type="component" value="Unassembled WGS sequence"/>
</dbReference>
<accession>A0A1Y6EHI2</accession>
<dbReference type="PANTHER" id="PTHR11358:SF26">
    <property type="entry name" value="GUANIDINO ACID HYDROLASE, MITOCHONDRIAL"/>
    <property type="match status" value="1"/>
</dbReference>
<evidence type="ECO:0000313" key="6">
    <source>
        <dbReference type="EMBL" id="SMQ60360.1"/>
    </source>
</evidence>
<dbReference type="Pfam" id="PF00491">
    <property type="entry name" value="Arginase"/>
    <property type="match status" value="1"/>
</dbReference>
<reference evidence="7" key="1">
    <citation type="submission" date="2017-04" db="EMBL/GenBank/DDBJ databases">
        <authorList>
            <person name="Varghese N."/>
            <person name="Submissions S."/>
        </authorList>
    </citation>
    <scope>NUCLEOTIDE SEQUENCE [LARGE SCALE GENOMIC DNA]</scope>
    <source>
        <strain evidence="7">UI2</strain>
    </source>
</reference>
<dbReference type="InterPro" id="IPR023696">
    <property type="entry name" value="Ureohydrolase_dom_sf"/>
</dbReference>
<keyword evidence="7" id="KW-1185">Reference proteome</keyword>
<evidence type="ECO:0000256" key="1">
    <source>
        <dbReference type="ARBA" id="ARBA00009227"/>
    </source>
</evidence>
<comment type="cofactor">
    <cofactor evidence="4">
        <name>Mn(2+)</name>
        <dbReference type="ChEBI" id="CHEBI:29035"/>
    </cofactor>
    <text evidence="4">Binds 2 manganese ions per subunit.</text>
</comment>
<feature type="binding site" evidence="4">
    <location>
        <position position="211"/>
    </location>
    <ligand>
        <name>Mn(2+)</name>
        <dbReference type="ChEBI" id="CHEBI:29035"/>
        <label>1</label>
    </ligand>
</feature>
<dbReference type="GO" id="GO:0008783">
    <property type="term" value="F:agmatinase activity"/>
    <property type="evidence" value="ECO:0007669"/>
    <property type="project" value="TreeGrafter"/>
</dbReference>
<dbReference type="AlphaFoldDB" id="A0A1Y6EHI2"/>
<protein>
    <submittedName>
        <fullName evidence="6">Agmatinase</fullName>
    </submittedName>
</protein>
<dbReference type="InterPro" id="IPR006035">
    <property type="entry name" value="Ureohydrolase"/>
</dbReference>
<dbReference type="PROSITE" id="PS01053">
    <property type="entry name" value="ARGINASE_1"/>
    <property type="match status" value="1"/>
</dbReference>